<dbReference type="CDD" id="cd00610">
    <property type="entry name" value="OAT_like"/>
    <property type="match status" value="1"/>
</dbReference>
<dbReference type="InterPro" id="IPR005814">
    <property type="entry name" value="Aminotrans_3"/>
</dbReference>
<dbReference type="InterPro" id="IPR010164">
    <property type="entry name" value="Orn_aminotrans"/>
</dbReference>
<dbReference type="PANTHER" id="PTHR11986">
    <property type="entry name" value="AMINOTRANSFERASE CLASS III"/>
    <property type="match status" value="1"/>
</dbReference>
<comment type="caution">
    <text evidence="10">The sequence shown here is derived from an EMBL/GenBank/DDBJ whole genome shotgun (WGS) entry which is preliminary data.</text>
</comment>
<dbReference type="OrthoDB" id="10261433at2759"/>
<dbReference type="SUPFAM" id="SSF53383">
    <property type="entry name" value="PLP-dependent transferases"/>
    <property type="match status" value="1"/>
</dbReference>
<proteinExistence type="inferred from homology"/>
<comment type="similarity">
    <text evidence="3 8">Belongs to the class-III pyridoxal-phosphate-dependent aminotransferase family.</text>
</comment>
<protein>
    <recommendedName>
        <fullName evidence="4 9">Ornithine aminotransferase</fullName>
        <ecNumber evidence="4 9">2.6.1.13</ecNumber>
    </recommendedName>
</protein>
<evidence type="ECO:0000256" key="8">
    <source>
        <dbReference type="RuleBase" id="RU003560"/>
    </source>
</evidence>
<evidence type="ECO:0000256" key="1">
    <source>
        <dbReference type="ARBA" id="ARBA00001933"/>
    </source>
</evidence>
<dbReference type="GO" id="GO:0019544">
    <property type="term" value="P:L-arginine catabolic process to L-glutamate"/>
    <property type="evidence" value="ECO:0007669"/>
    <property type="project" value="TreeGrafter"/>
</dbReference>
<dbReference type="InterPro" id="IPR050103">
    <property type="entry name" value="Class-III_PLP-dep_AT"/>
</dbReference>
<dbReference type="GeneID" id="30012522"/>
<comment type="pathway">
    <text evidence="2 9">Amino-acid biosynthesis; L-proline biosynthesis; L-glutamate 5-semialdehyde from L-ornithine: step 1/1.</text>
</comment>
<dbReference type="InterPro" id="IPR049704">
    <property type="entry name" value="Aminotrans_3_PPA_site"/>
</dbReference>
<evidence type="ECO:0000313" key="10">
    <source>
        <dbReference type="EMBL" id="OAP57616.1"/>
    </source>
</evidence>
<dbReference type="GO" id="GO:0004587">
    <property type="term" value="F:ornithine aminotransferase activity"/>
    <property type="evidence" value="ECO:0007669"/>
    <property type="project" value="UniProtKB-EC"/>
</dbReference>
<dbReference type="InterPro" id="IPR015421">
    <property type="entry name" value="PyrdxlP-dep_Trfase_major"/>
</dbReference>
<sequence>MGSIDPVSATPTTAEVNDDYDQCIAGGFAPLPVALVSAHGSLAYDVEHKSYIDFLSMIAVNNMGHGHPKIVDAAVKALQSGATVNLAFQSPFYGRLARRLTQAFGYDRFVALTSGGEAADASMKIARKWGHLVKGIPVGKCFILSASGCYHGVGLSPLSLASKKSRLFETFLPQTGSTSPSGISIRYGCLEDVEMAFKLDGTEIAAFIVEPIQGAAGVIVPPDDYLPGVARLCRQYNVLLIADEIQTGLGRCGYPLFHMKYGIRPDLVILGKALSGGVYPVSGVLGDNHIMKLLDPYEVGSTMAANPPGCAASLAAIDVLFDEGLSSRALMLGDLLISTLKSSDPPHVKEYMGAGLLWAIVIKEKPPRVTSRRVIALLAQRGVLANAIKGGRIRICPPLTISTELLLQGVEIIVQTLRDVESHLEGLPGEVVTIKYPIEPDK</sequence>
<reference evidence="10 11" key="1">
    <citation type="submission" date="2016-04" db="EMBL/GenBank/DDBJ databases">
        <title>Draft genome of Fonsecaea erecta CBS 125763.</title>
        <authorList>
            <person name="Weiss V.A."/>
            <person name="Vicente V.A."/>
            <person name="Raittz R.T."/>
            <person name="Moreno L.F."/>
            <person name="De Souza E.M."/>
            <person name="Pedrosa F.O."/>
            <person name="Steffens M.B."/>
            <person name="Faoro H."/>
            <person name="Tadra-Sfeir M.Z."/>
            <person name="Najafzadeh M.J."/>
            <person name="Felipe M.S."/>
            <person name="Teixeira M."/>
            <person name="Sun J."/>
            <person name="Xi L."/>
            <person name="Gomes R."/>
            <person name="De Azevedo C.M."/>
            <person name="Salgado C.G."/>
            <person name="Da Silva M.B."/>
            <person name="Nascimento M.F."/>
            <person name="Queiroz-Telles F."/>
            <person name="Attili D.S."/>
            <person name="Gorbushina A."/>
        </authorList>
    </citation>
    <scope>NUCLEOTIDE SEQUENCE [LARGE SCALE GENOMIC DNA]</scope>
    <source>
        <strain evidence="10 11">CBS 125763</strain>
    </source>
</reference>
<evidence type="ECO:0000256" key="5">
    <source>
        <dbReference type="ARBA" id="ARBA00022576"/>
    </source>
</evidence>
<keyword evidence="6 9" id="KW-0808">Transferase</keyword>
<name>A0A178ZDS4_9EURO</name>
<dbReference type="UniPathway" id="UPA00098">
    <property type="reaction ID" value="UER00358"/>
</dbReference>
<dbReference type="EC" id="2.6.1.13" evidence="4 9"/>
<evidence type="ECO:0000256" key="2">
    <source>
        <dbReference type="ARBA" id="ARBA00004998"/>
    </source>
</evidence>
<evidence type="ECO:0000313" key="11">
    <source>
        <dbReference type="Proteomes" id="UP000078343"/>
    </source>
</evidence>
<dbReference type="RefSeq" id="XP_018690983.1">
    <property type="nucleotide sequence ID" value="XM_018839862.1"/>
</dbReference>
<dbReference type="EMBL" id="LVYI01000007">
    <property type="protein sequence ID" value="OAP57616.1"/>
    <property type="molecule type" value="Genomic_DNA"/>
</dbReference>
<dbReference type="Pfam" id="PF00202">
    <property type="entry name" value="Aminotran_3"/>
    <property type="match status" value="1"/>
</dbReference>
<comment type="catalytic activity">
    <reaction evidence="9">
        <text>a 2-oxocarboxylate + L-ornithine = L-glutamate 5-semialdehyde + an L-alpha-amino acid</text>
        <dbReference type="Rhea" id="RHEA:13877"/>
        <dbReference type="ChEBI" id="CHEBI:35179"/>
        <dbReference type="ChEBI" id="CHEBI:46911"/>
        <dbReference type="ChEBI" id="CHEBI:58066"/>
        <dbReference type="ChEBI" id="CHEBI:59869"/>
        <dbReference type="EC" id="2.6.1.13"/>
    </reaction>
</comment>
<dbReference type="InterPro" id="IPR015422">
    <property type="entry name" value="PyrdxlP-dep_Trfase_small"/>
</dbReference>
<dbReference type="GO" id="GO:0055129">
    <property type="term" value="P:L-proline biosynthetic process"/>
    <property type="evidence" value="ECO:0007669"/>
    <property type="project" value="UniProtKB-UniPathway"/>
</dbReference>
<dbReference type="STRING" id="1367422.A0A178ZDS4"/>
<evidence type="ECO:0000256" key="6">
    <source>
        <dbReference type="ARBA" id="ARBA00022679"/>
    </source>
</evidence>
<gene>
    <name evidence="10" type="ORF">AYL99_08354</name>
</gene>
<dbReference type="PROSITE" id="PS00600">
    <property type="entry name" value="AA_TRANSFER_CLASS_3"/>
    <property type="match status" value="1"/>
</dbReference>
<dbReference type="PIRSF" id="PIRSF000521">
    <property type="entry name" value="Transaminase_4ab_Lys_Orn"/>
    <property type="match status" value="1"/>
</dbReference>
<dbReference type="InterPro" id="IPR015424">
    <property type="entry name" value="PyrdxlP-dep_Trfase"/>
</dbReference>
<evidence type="ECO:0000256" key="9">
    <source>
        <dbReference type="RuleBase" id="RU365036"/>
    </source>
</evidence>
<organism evidence="10 11">
    <name type="scientific">Fonsecaea erecta</name>
    <dbReference type="NCBI Taxonomy" id="1367422"/>
    <lineage>
        <taxon>Eukaryota</taxon>
        <taxon>Fungi</taxon>
        <taxon>Dikarya</taxon>
        <taxon>Ascomycota</taxon>
        <taxon>Pezizomycotina</taxon>
        <taxon>Eurotiomycetes</taxon>
        <taxon>Chaetothyriomycetidae</taxon>
        <taxon>Chaetothyriales</taxon>
        <taxon>Herpotrichiellaceae</taxon>
        <taxon>Fonsecaea</taxon>
    </lineage>
</organism>
<keyword evidence="11" id="KW-1185">Reference proteome</keyword>
<dbReference type="Gene3D" id="3.40.640.10">
    <property type="entry name" value="Type I PLP-dependent aspartate aminotransferase-like (Major domain)"/>
    <property type="match status" value="1"/>
</dbReference>
<dbReference type="Gene3D" id="3.90.1150.10">
    <property type="entry name" value="Aspartate Aminotransferase, domain 1"/>
    <property type="match status" value="1"/>
</dbReference>
<dbReference type="GO" id="GO:0030170">
    <property type="term" value="F:pyridoxal phosphate binding"/>
    <property type="evidence" value="ECO:0007669"/>
    <property type="project" value="InterPro"/>
</dbReference>
<dbReference type="AlphaFoldDB" id="A0A178ZDS4"/>
<dbReference type="GO" id="GO:0010121">
    <property type="term" value="P:L-arginine catabolic process to proline via ornithine"/>
    <property type="evidence" value="ECO:0007669"/>
    <property type="project" value="TreeGrafter"/>
</dbReference>
<dbReference type="FunFam" id="3.40.640.10:FF:000011">
    <property type="entry name" value="Ornithine aminotransferase"/>
    <property type="match status" value="1"/>
</dbReference>
<keyword evidence="5 9" id="KW-0032">Aminotransferase</keyword>
<accession>A0A178ZDS4</accession>
<comment type="cofactor">
    <cofactor evidence="1 9">
        <name>pyridoxal 5'-phosphate</name>
        <dbReference type="ChEBI" id="CHEBI:597326"/>
    </cofactor>
</comment>
<evidence type="ECO:0000256" key="4">
    <source>
        <dbReference type="ARBA" id="ARBA00012924"/>
    </source>
</evidence>
<dbReference type="NCBIfam" id="TIGR01885">
    <property type="entry name" value="Orn_aminotrans"/>
    <property type="match status" value="1"/>
</dbReference>
<keyword evidence="7 8" id="KW-0663">Pyridoxal phosphate</keyword>
<dbReference type="GO" id="GO:0005737">
    <property type="term" value="C:cytoplasm"/>
    <property type="evidence" value="ECO:0007669"/>
    <property type="project" value="TreeGrafter"/>
</dbReference>
<evidence type="ECO:0000256" key="3">
    <source>
        <dbReference type="ARBA" id="ARBA00008954"/>
    </source>
</evidence>
<dbReference type="PANTHER" id="PTHR11986:SF18">
    <property type="entry name" value="ORNITHINE AMINOTRANSFERASE, MITOCHONDRIAL"/>
    <property type="match status" value="1"/>
</dbReference>
<evidence type="ECO:0000256" key="7">
    <source>
        <dbReference type="ARBA" id="ARBA00022898"/>
    </source>
</evidence>
<dbReference type="Proteomes" id="UP000078343">
    <property type="component" value="Unassembled WGS sequence"/>
</dbReference>
<dbReference type="GO" id="GO:0042802">
    <property type="term" value="F:identical protein binding"/>
    <property type="evidence" value="ECO:0007669"/>
    <property type="project" value="TreeGrafter"/>
</dbReference>